<comment type="caution">
    <text evidence="1">The sequence shown here is derived from an EMBL/GenBank/DDBJ whole genome shotgun (WGS) entry which is preliminary data.</text>
</comment>
<dbReference type="Proteomes" id="UP000037460">
    <property type="component" value="Unassembled WGS sequence"/>
</dbReference>
<feature type="non-terminal residue" evidence="1">
    <location>
        <position position="114"/>
    </location>
</feature>
<reference evidence="2" key="1">
    <citation type="journal article" date="2015" name="PLoS Genet.">
        <title>Genome Sequence and Transcriptome Analyses of Chrysochromulina tobin: Metabolic Tools for Enhanced Algal Fitness in the Prominent Order Prymnesiales (Haptophyceae).</title>
        <authorList>
            <person name="Hovde B.T."/>
            <person name="Deodato C.R."/>
            <person name="Hunsperger H.M."/>
            <person name="Ryken S.A."/>
            <person name="Yost W."/>
            <person name="Jha R.K."/>
            <person name="Patterson J."/>
            <person name="Monnat R.J. Jr."/>
            <person name="Barlow S.B."/>
            <person name="Starkenburg S.R."/>
            <person name="Cattolico R.A."/>
        </authorList>
    </citation>
    <scope>NUCLEOTIDE SEQUENCE</scope>
    <source>
        <strain evidence="2">CCMP291</strain>
    </source>
</reference>
<evidence type="ECO:0000313" key="1">
    <source>
        <dbReference type="EMBL" id="KOO33991.1"/>
    </source>
</evidence>
<keyword evidence="2" id="KW-1185">Reference proteome</keyword>
<gene>
    <name evidence="1" type="ORF">Ctob_010145</name>
</gene>
<evidence type="ECO:0000313" key="2">
    <source>
        <dbReference type="Proteomes" id="UP000037460"/>
    </source>
</evidence>
<dbReference type="EMBL" id="JWZX01001359">
    <property type="protein sequence ID" value="KOO33991.1"/>
    <property type="molecule type" value="Genomic_DNA"/>
</dbReference>
<sequence length="114" mass="12578">MSAKAEAEAAAALRELGATLKASTNAPKLHTLKVLNELGLDEEEDELELSMMEELATLMKNADGPAGEKVKYEHAVNSMAKRWKLFLALYDLGEQAPTLDMVKLFVGFMYTTTR</sequence>
<organism evidence="1 2">
    <name type="scientific">Chrysochromulina tobinii</name>
    <dbReference type="NCBI Taxonomy" id="1460289"/>
    <lineage>
        <taxon>Eukaryota</taxon>
        <taxon>Haptista</taxon>
        <taxon>Haptophyta</taxon>
        <taxon>Prymnesiophyceae</taxon>
        <taxon>Prymnesiales</taxon>
        <taxon>Chrysochromulinaceae</taxon>
        <taxon>Chrysochromulina</taxon>
    </lineage>
</organism>
<name>A0A0M0K561_9EUKA</name>
<accession>A0A0M0K561</accession>
<dbReference type="AlphaFoldDB" id="A0A0M0K561"/>
<proteinExistence type="predicted"/>
<protein>
    <submittedName>
        <fullName evidence="1">Uncharacterized protein</fullName>
    </submittedName>
</protein>